<proteinExistence type="predicted"/>
<gene>
    <name evidence="2" type="ORF">AAFF_G00206590</name>
</gene>
<accession>A0AAD7RHQ0</accession>
<evidence type="ECO:0000256" key="1">
    <source>
        <dbReference type="SAM" id="MobiDB-lite"/>
    </source>
</evidence>
<dbReference type="AlphaFoldDB" id="A0AAD7RHQ0"/>
<dbReference type="EMBL" id="JAINUG010000274">
    <property type="protein sequence ID" value="KAJ8384302.1"/>
    <property type="molecule type" value="Genomic_DNA"/>
</dbReference>
<dbReference type="Proteomes" id="UP001221898">
    <property type="component" value="Unassembled WGS sequence"/>
</dbReference>
<organism evidence="2 3">
    <name type="scientific">Aldrovandia affinis</name>
    <dbReference type="NCBI Taxonomy" id="143900"/>
    <lineage>
        <taxon>Eukaryota</taxon>
        <taxon>Metazoa</taxon>
        <taxon>Chordata</taxon>
        <taxon>Craniata</taxon>
        <taxon>Vertebrata</taxon>
        <taxon>Euteleostomi</taxon>
        <taxon>Actinopterygii</taxon>
        <taxon>Neopterygii</taxon>
        <taxon>Teleostei</taxon>
        <taxon>Notacanthiformes</taxon>
        <taxon>Halosauridae</taxon>
        <taxon>Aldrovandia</taxon>
    </lineage>
</organism>
<feature type="region of interest" description="Disordered" evidence="1">
    <location>
        <begin position="84"/>
        <end position="107"/>
    </location>
</feature>
<keyword evidence="3" id="KW-1185">Reference proteome</keyword>
<protein>
    <submittedName>
        <fullName evidence="2">Uncharacterized protein</fullName>
    </submittedName>
</protein>
<evidence type="ECO:0000313" key="2">
    <source>
        <dbReference type="EMBL" id="KAJ8384302.1"/>
    </source>
</evidence>
<reference evidence="2" key="1">
    <citation type="journal article" date="2023" name="Science">
        <title>Genome structures resolve the early diversification of teleost fishes.</title>
        <authorList>
            <person name="Parey E."/>
            <person name="Louis A."/>
            <person name="Montfort J."/>
            <person name="Bouchez O."/>
            <person name="Roques C."/>
            <person name="Iampietro C."/>
            <person name="Lluch J."/>
            <person name="Castinel A."/>
            <person name="Donnadieu C."/>
            <person name="Desvignes T."/>
            <person name="Floi Bucao C."/>
            <person name="Jouanno E."/>
            <person name="Wen M."/>
            <person name="Mejri S."/>
            <person name="Dirks R."/>
            <person name="Jansen H."/>
            <person name="Henkel C."/>
            <person name="Chen W.J."/>
            <person name="Zahm M."/>
            <person name="Cabau C."/>
            <person name="Klopp C."/>
            <person name="Thompson A.W."/>
            <person name="Robinson-Rechavi M."/>
            <person name="Braasch I."/>
            <person name="Lecointre G."/>
            <person name="Bobe J."/>
            <person name="Postlethwait J.H."/>
            <person name="Berthelot C."/>
            <person name="Roest Crollius H."/>
            <person name="Guiguen Y."/>
        </authorList>
    </citation>
    <scope>NUCLEOTIDE SEQUENCE</scope>
    <source>
        <strain evidence="2">NC1722</strain>
    </source>
</reference>
<comment type="caution">
    <text evidence="2">The sequence shown here is derived from an EMBL/GenBank/DDBJ whole genome shotgun (WGS) entry which is preliminary data.</text>
</comment>
<name>A0AAD7RHQ0_9TELE</name>
<sequence length="122" mass="13278">MRIITVGHLHLLTPTQPASRPRPYPLRLIIVIAEAPPPVRGNVTPPVPAHRGGGEALIYGPAPLPPGAARFPAAARRDLCRRVRGQIRPPRPPVRLRGNRKLGESPQRAARLAVVLCPRPLH</sequence>
<evidence type="ECO:0000313" key="3">
    <source>
        <dbReference type="Proteomes" id="UP001221898"/>
    </source>
</evidence>